<dbReference type="PANTHER" id="PTHR13878:SF91">
    <property type="entry name" value="FAD BINDING DOMAIN PROTEIN (AFU_ORTHOLOGUE AFUA_6G12070)-RELATED"/>
    <property type="match status" value="1"/>
</dbReference>
<dbReference type="AlphaFoldDB" id="A0A0D0BX54"/>
<evidence type="ECO:0000313" key="4">
    <source>
        <dbReference type="EMBL" id="KIK60261.1"/>
    </source>
</evidence>
<dbReference type="EMBL" id="KN834776">
    <property type="protein sequence ID" value="KIK60261.1"/>
    <property type="molecule type" value="Genomic_DNA"/>
</dbReference>
<name>A0A0D0BX54_9AGAR</name>
<sequence length="584" mass="64376">MWLLDIPAIIPTFLSVYQRVFASHRIPDCRALPQDTAWPNATAFDAFNKSISGRLIKTVPIGSPCHSPTYDAEECGYLQDHWRHPEIHLTSSSSVMNSIFLNKSCDPFTDPEEQCITGAYVQYAVNVSEPQHVVQTLEFVKKYNIRFVVKNTGHDYMGKSTGTGAISVWMHHLQNITFIENFTSKRYSGPAFRVQAGVQGFQITHEASRKGLVVVSGSCPNVGFAGGYIQGGGHSSLSSMYGLGADQTLSFEVITPQGKFVTASPEQHNDLYWALSGGGGGTYGIVWSVTVKAHPDLPITVALLSFSAGGTSKKNYWKAISAFQADTPHFIAARASAFITFSASGFNLTPLFAVNSSVEQVKELLNPFMMTLDSLGIKSLSSIQSYPTYAEAFGSVPSFQTENQDIANFQLGNRLLPRYLWDNNVSLSRLMGVLNDIVDGGGTILDVMVSPTLQIAGYPNNAVLPAWRNAFHAVTAILPLYNNQSIESIAQDQQKIAYNFTEALHKITQDSGAYLNEASPIDPYFKQVFYGDNYNLLLTIKDKYDPDQVMYGSTAIGGDRWREMKDGRLCRTRTRASMKSREDL</sequence>
<evidence type="ECO:0000259" key="3">
    <source>
        <dbReference type="PROSITE" id="PS51387"/>
    </source>
</evidence>
<dbReference type="GO" id="GO:0016491">
    <property type="term" value="F:oxidoreductase activity"/>
    <property type="evidence" value="ECO:0007669"/>
    <property type="project" value="UniProtKB-KW"/>
</dbReference>
<proteinExistence type="inferred from homology"/>
<dbReference type="InterPro" id="IPR006094">
    <property type="entry name" value="Oxid_FAD_bind_N"/>
</dbReference>
<dbReference type="PANTHER" id="PTHR13878">
    <property type="entry name" value="GULONOLACTONE OXIDASE"/>
    <property type="match status" value="1"/>
</dbReference>
<accession>A0A0D0BX54</accession>
<evidence type="ECO:0000256" key="2">
    <source>
        <dbReference type="ARBA" id="ARBA00023002"/>
    </source>
</evidence>
<dbReference type="SUPFAM" id="SSF56176">
    <property type="entry name" value="FAD-binding/transporter-associated domain-like"/>
    <property type="match status" value="1"/>
</dbReference>
<dbReference type="HOGENOM" id="CLU_018354_4_2_1"/>
<dbReference type="Gene3D" id="3.30.465.10">
    <property type="match status" value="2"/>
</dbReference>
<dbReference type="GO" id="GO:0071949">
    <property type="term" value="F:FAD binding"/>
    <property type="evidence" value="ECO:0007669"/>
    <property type="project" value="InterPro"/>
</dbReference>
<feature type="domain" description="FAD-binding PCMH-type" evidence="3">
    <location>
        <begin position="120"/>
        <end position="296"/>
    </location>
</feature>
<gene>
    <name evidence="4" type="ORF">GYMLUDRAFT_1000244</name>
</gene>
<dbReference type="InterPro" id="IPR016166">
    <property type="entry name" value="FAD-bd_PCMH"/>
</dbReference>
<dbReference type="Proteomes" id="UP000053593">
    <property type="component" value="Unassembled WGS sequence"/>
</dbReference>
<dbReference type="OrthoDB" id="9983560at2759"/>
<dbReference type="Pfam" id="PF01565">
    <property type="entry name" value="FAD_binding_4"/>
    <property type="match status" value="1"/>
</dbReference>
<dbReference type="Pfam" id="PF08031">
    <property type="entry name" value="BBE"/>
    <property type="match status" value="1"/>
</dbReference>
<dbReference type="InterPro" id="IPR050432">
    <property type="entry name" value="FAD-linked_Oxidoreductases_BP"/>
</dbReference>
<evidence type="ECO:0000256" key="1">
    <source>
        <dbReference type="ARBA" id="ARBA00005466"/>
    </source>
</evidence>
<keyword evidence="2" id="KW-0560">Oxidoreductase</keyword>
<protein>
    <recommendedName>
        <fullName evidence="3">FAD-binding PCMH-type domain-containing protein</fullName>
    </recommendedName>
</protein>
<dbReference type="InterPro" id="IPR036318">
    <property type="entry name" value="FAD-bd_PCMH-like_sf"/>
</dbReference>
<dbReference type="InterPro" id="IPR012951">
    <property type="entry name" value="BBE"/>
</dbReference>
<evidence type="ECO:0000313" key="5">
    <source>
        <dbReference type="Proteomes" id="UP000053593"/>
    </source>
</evidence>
<keyword evidence="5" id="KW-1185">Reference proteome</keyword>
<organism evidence="4 5">
    <name type="scientific">Collybiopsis luxurians FD-317 M1</name>
    <dbReference type="NCBI Taxonomy" id="944289"/>
    <lineage>
        <taxon>Eukaryota</taxon>
        <taxon>Fungi</taxon>
        <taxon>Dikarya</taxon>
        <taxon>Basidiomycota</taxon>
        <taxon>Agaricomycotina</taxon>
        <taxon>Agaricomycetes</taxon>
        <taxon>Agaricomycetidae</taxon>
        <taxon>Agaricales</taxon>
        <taxon>Marasmiineae</taxon>
        <taxon>Omphalotaceae</taxon>
        <taxon>Collybiopsis</taxon>
        <taxon>Collybiopsis luxurians</taxon>
    </lineage>
</organism>
<dbReference type="InterPro" id="IPR016169">
    <property type="entry name" value="FAD-bd_PCMH_sub2"/>
</dbReference>
<reference evidence="4 5" key="1">
    <citation type="submission" date="2014-04" db="EMBL/GenBank/DDBJ databases">
        <title>Evolutionary Origins and Diversification of the Mycorrhizal Mutualists.</title>
        <authorList>
            <consortium name="DOE Joint Genome Institute"/>
            <consortium name="Mycorrhizal Genomics Consortium"/>
            <person name="Kohler A."/>
            <person name="Kuo A."/>
            <person name="Nagy L.G."/>
            <person name="Floudas D."/>
            <person name="Copeland A."/>
            <person name="Barry K.W."/>
            <person name="Cichocki N."/>
            <person name="Veneault-Fourrey C."/>
            <person name="LaButti K."/>
            <person name="Lindquist E.A."/>
            <person name="Lipzen A."/>
            <person name="Lundell T."/>
            <person name="Morin E."/>
            <person name="Murat C."/>
            <person name="Riley R."/>
            <person name="Ohm R."/>
            <person name="Sun H."/>
            <person name="Tunlid A."/>
            <person name="Henrissat B."/>
            <person name="Grigoriev I.V."/>
            <person name="Hibbett D.S."/>
            <person name="Martin F."/>
        </authorList>
    </citation>
    <scope>NUCLEOTIDE SEQUENCE [LARGE SCALE GENOMIC DNA]</scope>
    <source>
        <strain evidence="4 5">FD-317 M1</strain>
    </source>
</reference>
<comment type="similarity">
    <text evidence="1">Belongs to the oxygen-dependent FAD-linked oxidoreductase family.</text>
</comment>
<dbReference type="PROSITE" id="PS51387">
    <property type="entry name" value="FAD_PCMH"/>
    <property type="match status" value="1"/>
</dbReference>